<comment type="caution">
    <text evidence="5">The sequence shown here is derived from an EMBL/GenBank/DDBJ whole genome shotgun (WGS) entry which is preliminary data.</text>
</comment>
<accession>X1AVN3</accession>
<proteinExistence type="predicted"/>
<dbReference type="Gene3D" id="3.20.20.70">
    <property type="entry name" value="Aldolase class I"/>
    <property type="match status" value="1"/>
</dbReference>
<dbReference type="AlphaFoldDB" id="X1AVN3"/>
<dbReference type="InterPro" id="IPR013785">
    <property type="entry name" value="Aldolase_TIM"/>
</dbReference>
<evidence type="ECO:0000256" key="2">
    <source>
        <dbReference type="ARBA" id="ARBA00022679"/>
    </source>
</evidence>
<comment type="cofactor">
    <cofactor evidence="1">
        <name>Zn(2+)</name>
        <dbReference type="ChEBI" id="CHEBI:29105"/>
    </cofactor>
</comment>
<keyword evidence="4" id="KW-0862">Zinc</keyword>
<organism evidence="5">
    <name type="scientific">marine sediment metagenome</name>
    <dbReference type="NCBI Taxonomy" id="412755"/>
    <lineage>
        <taxon>unclassified sequences</taxon>
        <taxon>metagenomes</taxon>
        <taxon>ecological metagenomes</taxon>
    </lineage>
</organism>
<dbReference type="InterPro" id="IPR008567">
    <property type="entry name" value="BKACE"/>
</dbReference>
<evidence type="ECO:0000313" key="5">
    <source>
        <dbReference type="EMBL" id="GAG63866.1"/>
    </source>
</evidence>
<dbReference type="EMBL" id="BART01001177">
    <property type="protein sequence ID" value="GAG63866.1"/>
    <property type="molecule type" value="Genomic_DNA"/>
</dbReference>
<dbReference type="GO" id="GO:0043720">
    <property type="term" value="F:3-keto-5-aminohexanoate cleavage activity"/>
    <property type="evidence" value="ECO:0007669"/>
    <property type="project" value="InterPro"/>
</dbReference>
<evidence type="ECO:0008006" key="6">
    <source>
        <dbReference type="Google" id="ProtNLM"/>
    </source>
</evidence>
<evidence type="ECO:0000256" key="1">
    <source>
        <dbReference type="ARBA" id="ARBA00001947"/>
    </source>
</evidence>
<keyword evidence="2" id="KW-0808">Transferase</keyword>
<name>X1AVN3_9ZZZZ</name>
<dbReference type="GO" id="GO:0046872">
    <property type="term" value="F:metal ion binding"/>
    <property type="evidence" value="ECO:0007669"/>
    <property type="project" value="UniProtKB-KW"/>
</dbReference>
<evidence type="ECO:0000256" key="3">
    <source>
        <dbReference type="ARBA" id="ARBA00022723"/>
    </source>
</evidence>
<evidence type="ECO:0000256" key="4">
    <source>
        <dbReference type="ARBA" id="ARBA00022833"/>
    </source>
</evidence>
<dbReference type="PANTHER" id="PTHR37418:SF2">
    <property type="entry name" value="3-KETO-5-AMINOHEXANOATE CLEAVAGE ENZYME"/>
    <property type="match status" value="1"/>
</dbReference>
<reference evidence="5" key="1">
    <citation type="journal article" date="2014" name="Front. Microbiol.">
        <title>High frequency of phylogenetically diverse reductive dehalogenase-homologous genes in deep subseafloor sedimentary metagenomes.</title>
        <authorList>
            <person name="Kawai M."/>
            <person name="Futagami T."/>
            <person name="Toyoda A."/>
            <person name="Takaki Y."/>
            <person name="Nishi S."/>
            <person name="Hori S."/>
            <person name="Arai W."/>
            <person name="Tsubouchi T."/>
            <person name="Morono Y."/>
            <person name="Uchiyama I."/>
            <person name="Ito T."/>
            <person name="Fujiyama A."/>
            <person name="Inagaki F."/>
            <person name="Takami H."/>
        </authorList>
    </citation>
    <scope>NUCLEOTIDE SEQUENCE</scope>
    <source>
        <strain evidence="5">Expedition CK06-06</strain>
    </source>
</reference>
<gene>
    <name evidence="5" type="ORF">S01H4_04407</name>
</gene>
<keyword evidence="3" id="KW-0479">Metal-binding</keyword>
<dbReference type="PANTHER" id="PTHR37418">
    <property type="entry name" value="3-KETO-5-AMINOHEXANOATE CLEAVAGE ENZYME-RELATED"/>
    <property type="match status" value="1"/>
</dbReference>
<dbReference type="Pfam" id="PF05853">
    <property type="entry name" value="BKACE"/>
    <property type="match status" value="1"/>
</dbReference>
<protein>
    <recommendedName>
        <fullName evidence="6">3-keto-5-aminohexanoate cleavage enzyme</fullName>
    </recommendedName>
</protein>
<sequence length="305" mass="33800">MKPNLLTDKKVIITAAITGGIHGKWANPSLPLTAEEQAQNALECHEAGASIVHIHVRGDDGQNTPDLTYYGKSVSQIGEICPVIRQIGNGIGARVIEHKFTTKSGKKRMTTEIVQPTLEERLNLLNIEPEPEMHTINAGSFEFRTPYGGDMFMNPQDFNRKYIKRCNKKGFGIEIEVYDSSHITNVLEFVETGLLKPPLHFSLVLGIKGGAEANPANLLRMVDQLPEDSTWQVVTVGKFNLRTTVMAMCMGGNIRTGLEDTIYYRKGELAQSNAQLVKRMVRIAKEIGREVATVNEAKDILGIKK</sequence>